<name>A0A077ZXR7_STYLE</name>
<dbReference type="Proteomes" id="UP000039865">
    <property type="component" value="Unassembled WGS sequence"/>
</dbReference>
<dbReference type="InParanoid" id="A0A077ZXR7"/>
<gene>
    <name evidence="1" type="primary">Contig7319.g7818</name>
    <name evidence="1" type="ORF">STYLEM_3693</name>
</gene>
<dbReference type="PANTHER" id="PTHR13318:SF247">
    <property type="entry name" value="GH16156P"/>
    <property type="match status" value="1"/>
</dbReference>
<sequence length="463" mass="54322">MVDIADSQKLSFKTHLRNLLASKLIVKEIVDFLSIRDIAKSEIIAKLFKERLSSTQLNIYNNVVIKASEFQDFNKFLTFIDWYQNRIESVYPQTFFLCINSYYLKEDIQELQRPLFLSYLEKLFARLISNSKNLISLRINMARQHGDRINDPLCDLLVPLLKQLVSGIIDEQGQIVQNMQELWIESMATVEMIKQISQFESLKLLKIINCTYVTGEFLRNLRSNNLRTLDFRSSYQIEFNQILECVQNNSGTINNLYVDGEYVKAQQFVELIQNLKNIQELGIFFGQKLKDSFLFELNQKVTGESLRIFKMRKAYKVNNQILNLFFTRCFPNLRKLKLDECRNIQDSTVVLIGTNCQKLRSLSLNWCQQLKSDGIEKVLLNCKLLKKLNLVGLKLLQDQAFERAIQIEEEKKNDIHELRTALDSLKLMNLASCDYVSDTLLYKIKRNHRSMVIFNYYQDEVEL</sequence>
<accession>A0A077ZXR7</accession>
<dbReference type="Gene3D" id="3.80.10.10">
    <property type="entry name" value="Ribonuclease Inhibitor"/>
    <property type="match status" value="1"/>
</dbReference>
<keyword evidence="2" id="KW-1185">Reference proteome</keyword>
<proteinExistence type="predicted"/>
<dbReference type="OrthoDB" id="10257471at2759"/>
<dbReference type="SUPFAM" id="SSF52047">
    <property type="entry name" value="RNI-like"/>
    <property type="match status" value="1"/>
</dbReference>
<dbReference type="AlphaFoldDB" id="A0A077ZXR7"/>
<dbReference type="InterPro" id="IPR006553">
    <property type="entry name" value="Leu-rich_rpt_Cys-con_subtyp"/>
</dbReference>
<reference evidence="1 2" key="1">
    <citation type="submission" date="2014-06" db="EMBL/GenBank/DDBJ databases">
        <authorList>
            <person name="Swart Estienne"/>
        </authorList>
    </citation>
    <scope>NUCLEOTIDE SEQUENCE [LARGE SCALE GENOMIC DNA]</scope>
    <source>
        <strain evidence="1 2">130c</strain>
    </source>
</reference>
<dbReference type="InterPro" id="IPR032675">
    <property type="entry name" value="LRR_dom_sf"/>
</dbReference>
<organism evidence="1 2">
    <name type="scientific">Stylonychia lemnae</name>
    <name type="common">Ciliate</name>
    <dbReference type="NCBI Taxonomy" id="5949"/>
    <lineage>
        <taxon>Eukaryota</taxon>
        <taxon>Sar</taxon>
        <taxon>Alveolata</taxon>
        <taxon>Ciliophora</taxon>
        <taxon>Intramacronucleata</taxon>
        <taxon>Spirotrichea</taxon>
        <taxon>Stichotrichia</taxon>
        <taxon>Sporadotrichida</taxon>
        <taxon>Oxytrichidae</taxon>
        <taxon>Stylonychinae</taxon>
        <taxon>Stylonychia</taxon>
    </lineage>
</organism>
<dbReference type="EMBL" id="CCKQ01003581">
    <property type="protein sequence ID" value="CDW74711.1"/>
    <property type="molecule type" value="Genomic_DNA"/>
</dbReference>
<dbReference type="SMART" id="SM00367">
    <property type="entry name" value="LRR_CC"/>
    <property type="match status" value="5"/>
</dbReference>
<dbReference type="PANTHER" id="PTHR13318">
    <property type="entry name" value="PARTNER OF PAIRED, ISOFORM B-RELATED"/>
    <property type="match status" value="1"/>
</dbReference>
<evidence type="ECO:0000313" key="1">
    <source>
        <dbReference type="EMBL" id="CDW74711.1"/>
    </source>
</evidence>
<dbReference type="GO" id="GO:0031146">
    <property type="term" value="P:SCF-dependent proteasomal ubiquitin-dependent protein catabolic process"/>
    <property type="evidence" value="ECO:0007669"/>
    <property type="project" value="TreeGrafter"/>
</dbReference>
<evidence type="ECO:0000313" key="2">
    <source>
        <dbReference type="Proteomes" id="UP000039865"/>
    </source>
</evidence>
<dbReference type="GO" id="GO:0019005">
    <property type="term" value="C:SCF ubiquitin ligase complex"/>
    <property type="evidence" value="ECO:0007669"/>
    <property type="project" value="TreeGrafter"/>
</dbReference>
<protein>
    <submittedName>
        <fullName evidence="1">F-box lrr-repeat protein 2</fullName>
    </submittedName>
</protein>